<sequence>MYACEVMIICRQDVRPSERCRFGFQTALGLSIYHIRCRAESVSI</sequence>
<accession>A0A9W5N0K9</accession>
<gene>
    <name evidence="1" type="ORF">NEISUBOT_03377</name>
</gene>
<evidence type="ECO:0000313" key="1">
    <source>
        <dbReference type="EMBL" id="EFC53374.1"/>
    </source>
</evidence>
<organism evidence="1 2">
    <name type="scientific">Neisseria subflava NJ9703</name>
    <dbReference type="NCBI Taxonomy" id="546268"/>
    <lineage>
        <taxon>Bacteria</taxon>
        <taxon>Pseudomonadati</taxon>
        <taxon>Pseudomonadota</taxon>
        <taxon>Betaproteobacteria</taxon>
        <taxon>Neisseriales</taxon>
        <taxon>Neisseriaceae</taxon>
        <taxon>Neisseria</taxon>
    </lineage>
</organism>
<name>A0A9W5N0K9_NEISU</name>
<dbReference type="Proteomes" id="UP000004621">
    <property type="component" value="Unassembled WGS sequence"/>
</dbReference>
<dbReference type="EMBL" id="ACEO02000001">
    <property type="protein sequence ID" value="EFC53374.1"/>
    <property type="molecule type" value="Genomic_DNA"/>
</dbReference>
<reference evidence="1 2" key="1">
    <citation type="submission" date="2010-01" db="EMBL/GenBank/DDBJ databases">
        <authorList>
            <person name="Weinstock G."/>
            <person name="Sodergren E."/>
            <person name="Clifton S."/>
            <person name="Fulton L."/>
            <person name="Fulton B."/>
            <person name="Courtney L."/>
            <person name="Fronick C."/>
            <person name="Harrison M."/>
            <person name="Strong C."/>
            <person name="Farmer C."/>
            <person name="Delahaunty K."/>
            <person name="Markovic C."/>
            <person name="Hall O."/>
            <person name="Minx P."/>
            <person name="Tomlinson C."/>
            <person name="Mitreva M."/>
            <person name="Nelson J."/>
            <person name="Hou S."/>
            <person name="Wollam A."/>
            <person name="Pepin K.H."/>
            <person name="Johnson M."/>
            <person name="Bhonagiri V."/>
            <person name="Nash W.E."/>
            <person name="Warren W."/>
            <person name="Chinwalla A."/>
            <person name="Mardis E.R."/>
            <person name="Wilson R.K."/>
        </authorList>
    </citation>
    <scope>NUCLEOTIDE SEQUENCE [LARGE SCALE GENOMIC DNA]</scope>
    <source>
        <strain evidence="1 2">NJ9703</strain>
    </source>
</reference>
<proteinExistence type="predicted"/>
<evidence type="ECO:0000313" key="2">
    <source>
        <dbReference type="Proteomes" id="UP000004621"/>
    </source>
</evidence>
<protein>
    <submittedName>
        <fullName evidence="1">Uncharacterized protein</fullName>
    </submittedName>
</protein>
<comment type="caution">
    <text evidence="1">The sequence shown here is derived from an EMBL/GenBank/DDBJ whole genome shotgun (WGS) entry which is preliminary data.</text>
</comment>
<dbReference type="AlphaFoldDB" id="A0A9W5N0K9"/>